<keyword evidence="2 8" id="KW-0813">Transport</keyword>
<comment type="similarity">
    <text evidence="8">Belongs to the binding-protein-dependent transport system permease family.</text>
</comment>
<organism evidence="11 12">
    <name type="scientific">Pseudoclavibacter endophyticus</name>
    <dbReference type="NCBI Taxonomy" id="1778590"/>
    <lineage>
        <taxon>Bacteria</taxon>
        <taxon>Bacillati</taxon>
        <taxon>Actinomycetota</taxon>
        <taxon>Actinomycetes</taxon>
        <taxon>Micrococcales</taxon>
        <taxon>Microbacteriaceae</taxon>
        <taxon>Pseudoclavibacter</taxon>
    </lineage>
</organism>
<dbReference type="CDD" id="cd06261">
    <property type="entry name" value="TM_PBP2"/>
    <property type="match status" value="1"/>
</dbReference>
<feature type="region of interest" description="Disordered" evidence="9">
    <location>
        <begin position="1"/>
        <end position="28"/>
    </location>
</feature>
<dbReference type="Gene3D" id="1.10.3720.10">
    <property type="entry name" value="MetI-like"/>
    <property type="match status" value="1"/>
</dbReference>
<feature type="transmembrane region" description="Helical" evidence="8">
    <location>
        <begin position="148"/>
        <end position="174"/>
    </location>
</feature>
<accession>A0A6H9WNN0</accession>
<dbReference type="PANTHER" id="PTHR30614:SF0">
    <property type="entry name" value="L-CYSTINE TRANSPORT SYSTEM PERMEASE PROTEIN TCYL"/>
    <property type="match status" value="1"/>
</dbReference>
<dbReference type="EMBL" id="WBJY01000002">
    <property type="protein sequence ID" value="KAB1648226.1"/>
    <property type="molecule type" value="Genomic_DNA"/>
</dbReference>
<feature type="compositionally biased region" description="Basic and acidic residues" evidence="9">
    <location>
        <begin position="1"/>
        <end position="10"/>
    </location>
</feature>
<keyword evidence="3" id="KW-1003">Cell membrane</keyword>
<feature type="transmembrane region" description="Helical" evidence="8">
    <location>
        <begin position="109"/>
        <end position="136"/>
    </location>
</feature>
<dbReference type="AlphaFoldDB" id="A0A6H9WNN0"/>
<dbReference type="Pfam" id="PF00528">
    <property type="entry name" value="BPD_transp_1"/>
    <property type="match status" value="1"/>
</dbReference>
<keyword evidence="5" id="KW-0029">Amino-acid transport</keyword>
<evidence type="ECO:0000256" key="9">
    <source>
        <dbReference type="SAM" id="MobiDB-lite"/>
    </source>
</evidence>
<feature type="transmembrane region" description="Helical" evidence="8">
    <location>
        <begin position="271"/>
        <end position="290"/>
    </location>
</feature>
<comment type="caution">
    <text evidence="11">The sequence shown here is derived from an EMBL/GenBank/DDBJ whole genome shotgun (WGS) entry which is preliminary data.</text>
</comment>
<evidence type="ECO:0000256" key="3">
    <source>
        <dbReference type="ARBA" id="ARBA00022475"/>
    </source>
</evidence>
<dbReference type="InterPro" id="IPR035906">
    <property type="entry name" value="MetI-like_sf"/>
</dbReference>
<dbReference type="SUPFAM" id="SSF161098">
    <property type="entry name" value="MetI-like"/>
    <property type="match status" value="1"/>
</dbReference>
<reference evidence="11 12" key="1">
    <citation type="submission" date="2019-09" db="EMBL/GenBank/DDBJ databases">
        <title>Phylogeny of genus Pseudoclavibacter and closely related genus.</title>
        <authorList>
            <person name="Li Y."/>
        </authorList>
    </citation>
    <scope>NUCLEOTIDE SEQUENCE [LARGE SCALE GENOMIC DNA]</scope>
    <source>
        <strain evidence="11 12">EGI 60007</strain>
    </source>
</reference>
<feature type="transmembrane region" description="Helical" evidence="8">
    <location>
        <begin position="302"/>
        <end position="322"/>
    </location>
</feature>
<keyword evidence="7 8" id="KW-0472">Membrane</keyword>
<evidence type="ECO:0000256" key="1">
    <source>
        <dbReference type="ARBA" id="ARBA00004651"/>
    </source>
</evidence>
<evidence type="ECO:0000256" key="2">
    <source>
        <dbReference type="ARBA" id="ARBA00022448"/>
    </source>
</evidence>
<evidence type="ECO:0000256" key="6">
    <source>
        <dbReference type="ARBA" id="ARBA00022989"/>
    </source>
</evidence>
<gene>
    <name evidence="11" type="ORF">F8O04_10970</name>
</gene>
<dbReference type="NCBIfam" id="TIGR01726">
    <property type="entry name" value="HEQRo_perm_3TM"/>
    <property type="match status" value="1"/>
</dbReference>
<keyword evidence="6 8" id="KW-1133">Transmembrane helix</keyword>
<evidence type="ECO:0000259" key="10">
    <source>
        <dbReference type="PROSITE" id="PS50928"/>
    </source>
</evidence>
<evidence type="ECO:0000256" key="8">
    <source>
        <dbReference type="RuleBase" id="RU363032"/>
    </source>
</evidence>
<feature type="transmembrane region" description="Helical" evidence="8">
    <location>
        <begin position="186"/>
        <end position="210"/>
    </location>
</feature>
<dbReference type="PROSITE" id="PS50928">
    <property type="entry name" value="ABC_TM1"/>
    <property type="match status" value="1"/>
</dbReference>
<name>A0A6H9WNN0_9MICO</name>
<comment type="subcellular location">
    <subcellularLocation>
        <location evidence="1 8">Cell membrane</location>
        <topology evidence="1 8">Multi-pass membrane protein</topology>
    </subcellularLocation>
</comment>
<dbReference type="Proteomes" id="UP000431744">
    <property type="component" value="Unassembled WGS sequence"/>
</dbReference>
<evidence type="ECO:0000313" key="11">
    <source>
        <dbReference type="EMBL" id="KAB1648226.1"/>
    </source>
</evidence>
<dbReference type="GO" id="GO:0006865">
    <property type="term" value="P:amino acid transport"/>
    <property type="evidence" value="ECO:0007669"/>
    <property type="project" value="UniProtKB-KW"/>
</dbReference>
<dbReference type="PANTHER" id="PTHR30614">
    <property type="entry name" value="MEMBRANE COMPONENT OF AMINO ACID ABC TRANSPORTER"/>
    <property type="match status" value="1"/>
</dbReference>
<evidence type="ECO:0000313" key="12">
    <source>
        <dbReference type="Proteomes" id="UP000431744"/>
    </source>
</evidence>
<dbReference type="InterPro" id="IPR043429">
    <property type="entry name" value="ArtM/GltK/GlnP/TcyL/YhdX-like"/>
</dbReference>
<keyword evidence="4 8" id="KW-0812">Transmembrane</keyword>
<dbReference type="GO" id="GO:0022857">
    <property type="term" value="F:transmembrane transporter activity"/>
    <property type="evidence" value="ECO:0007669"/>
    <property type="project" value="InterPro"/>
</dbReference>
<dbReference type="GO" id="GO:0043190">
    <property type="term" value="C:ATP-binding cassette (ABC) transporter complex"/>
    <property type="evidence" value="ECO:0007669"/>
    <property type="project" value="InterPro"/>
</dbReference>
<keyword evidence="12" id="KW-1185">Reference proteome</keyword>
<evidence type="ECO:0000256" key="4">
    <source>
        <dbReference type="ARBA" id="ARBA00022692"/>
    </source>
</evidence>
<dbReference type="InterPro" id="IPR000515">
    <property type="entry name" value="MetI-like"/>
</dbReference>
<evidence type="ECO:0000256" key="7">
    <source>
        <dbReference type="ARBA" id="ARBA00023136"/>
    </source>
</evidence>
<evidence type="ECO:0000256" key="5">
    <source>
        <dbReference type="ARBA" id="ARBA00022970"/>
    </source>
</evidence>
<feature type="transmembrane region" description="Helical" evidence="8">
    <location>
        <begin position="71"/>
        <end position="89"/>
    </location>
</feature>
<proteinExistence type="inferred from homology"/>
<dbReference type="OrthoDB" id="92598at2"/>
<protein>
    <submittedName>
        <fullName evidence="11">Amino acid ABC transporter permease</fullName>
    </submittedName>
</protein>
<dbReference type="InterPro" id="IPR010065">
    <property type="entry name" value="AA_ABC_transptr_permease_3TM"/>
</dbReference>
<feature type="domain" description="ABC transmembrane type-1" evidence="10">
    <location>
        <begin position="112"/>
        <end position="319"/>
    </location>
</feature>
<sequence length="329" mass="36051">MSRDRADARRAIPARTRVTSRRGAGPPTTFEEHVMNKETPDTGVITQMERQVREEVDLSAKVVPVRHWGRGVLTVIVALIALQITWALATNEHIHWEVVASHLFSGSILNGLWVTLQLTALSLVISLVLAVIAAVLRMSKSKVVSGVSFAYVFFFRAIPLIVLLIFVGNLGLFVTELTLGIPFTEIVFFSIPVNQVFTPFVASVVGLSLAASAYMSEIVRAGLLSVNRGQYAAAMALGLDRGKTLRYIVIPQAMRVIIPPMGNEFITMLKMSALVSVIAGGDLLTAAQAISGVNYRTIELLIVATIWYIVVIIVVSVFQYFIERRTAEK</sequence>